<proteinExistence type="predicted"/>
<evidence type="ECO:0000313" key="2">
    <source>
        <dbReference type="Proteomes" id="UP001239111"/>
    </source>
</evidence>
<organism evidence="1 2">
    <name type="scientific">Eretmocerus hayati</name>
    <dbReference type="NCBI Taxonomy" id="131215"/>
    <lineage>
        <taxon>Eukaryota</taxon>
        <taxon>Metazoa</taxon>
        <taxon>Ecdysozoa</taxon>
        <taxon>Arthropoda</taxon>
        <taxon>Hexapoda</taxon>
        <taxon>Insecta</taxon>
        <taxon>Pterygota</taxon>
        <taxon>Neoptera</taxon>
        <taxon>Endopterygota</taxon>
        <taxon>Hymenoptera</taxon>
        <taxon>Apocrita</taxon>
        <taxon>Proctotrupomorpha</taxon>
        <taxon>Chalcidoidea</taxon>
        <taxon>Aphelinidae</taxon>
        <taxon>Aphelininae</taxon>
        <taxon>Eretmocerus</taxon>
    </lineage>
</organism>
<comment type="caution">
    <text evidence="1">The sequence shown here is derived from an EMBL/GenBank/DDBJ whole genome shotgun (WGS) entry which is preliminary data.</text>
</comment>
<name>A0ACC2P6I0_9HYME</name>
<keyword evidence="2" id="KW-1185">Reference proteome</keyword>
<sequence>MNYEVNRLQTFHEWPSNSAVSPAPIAKAGFFYTGPAQVVQCFLCGVTVSEWTSGDQAVALHQTANPDCPFVLNPDDTCNVPLIAATNDSVPSNSRDNNSNLADMDLTKYINRLKTFENWPIPAVVSPERLARSGFYYLQQTDMVECVYCQGVVLRWEPGDDPDREHRIHFPNCDFYSKGETDEDLSAEKVELGNVKLMPGTTSNFTELCIQHHSAPRQPKHATYEGRLRTFDGWPSELQQTPEMLADAGFYYVGSSDQVRCFHCDGGLRNWEETDDAWIEHAKWFPKCGYVGLVKGQDFVKQCIEKRPPLDDSVLNIGPDEHADVSVTPRESPTAVVSQNPMRRISDTELERLLSTEPATAALEIGLHVGRVKMALKRRMEQTGTPYANADQLIEDATRIQLGEEDNIATRQTPDSPSSELTQLLNQIISVAEAASSSSDSHSDSSRLIGHEKESCRISEVSTVTEVKSTDNEQTQQNEAIEAKTAHLEEENRRLREARQCKICMDREVGVVFLPCGHLSTCVFCAPSLTHCPMCRHEIRATVRTFLV</sequence>
<gene>
    <name evidence="1" type="ORF">QAD02_014418</name>
</gene>
<dbReference type="Proteomes" id="UP001239111">
    <property type="component" value="Chromosome 2"/>
</dbReference>
<evidence type="ECO:0000313" key="1">
    <source>
        <dbReference type="EMBL" id="KAJ8678631.1"/>
    </source>
</evidence>
<dbReference type="EMBL" id="CM056742">
    <property type="protein sequence ID" value="KAJ8678631.1"/>
    <property type="molecule type" value="Genomic_DNA"/>
</dbReference>
<protein>
    <submittedName>
        <fullName evidence="1">Uncharacterized protein</fullName>
    </submittedName>
</protein>
<accession>A0ACC2P6I0</accession>
<reference evidence="1" key="1">
    <citation type="submission" date="2023-04" db="EMBL/GenBank/DDBJ databases">
        <title>A chromosome-level genome assembly of the parasitoid wasp Eretmocerus hayati.</title>
        <authorList>
            <person name="Zhong Y."/>
            <person name="Liu S."/>
            <person name="Liu Y."/>
        </authorList>
    </citation>
    <scope>NUCLEOTIDE SEQUENCE</scope>
    <source>
        <strain evidence="1">ZJU_SS_LIU_2023</strain>
    </source>
</reference>